<evidence type="ECO:0000313" key="3">
    <source>
        <dbReference type="Proteomes" id="UP000015453"/>
    </source>
</evidence>
<organism evidence="2 3">
    <name type="scientific">Genlisea aurea</name>
    <dbReference type="NCBI Taxonomy" id="192259"/>
    <lineage>
        <taxon>Eukaryota</taxon>
        <taxon>Viridiplantae</taxon>
        <taxon>Streptophyta</taxon>
        <taxon>Embryophyta</taxon>
        <taxon>Tracheophyta</taxon>
        <taxon>Spermatophyta</taxon>
        <taxon>Magnoliopsida</taxon>
        <taxon>eudicotyledons</taxon>
        <taxon>Gunneridae</taxon>
        <taxon>Pentapetalae</taxon>
        <taxon>asterids</taxon>
        <taxon>lamiids</taxon>
        <taxon>Lamiales</taxon>
        <taxon>Lentibulariaceae</taxon>
        <taxon>Genlisea</taxon>
    </lineage>
</organism>
<evidence type="ECO:0000313" key="2">
    <source>
        <dbReference type="EMBL" id="EPS66517.1"/>
    </source>
</evidence>
<name>S8E2L9_9LAMI</name>
<dbReference type="InterPro" id="IPR012340">
    <property type="entry name" value="NA-bd_OB-fold"/>
</dbReference>
<dbReference type="Proteomes" id="UP000015453">
    <property type="component" value="Unassembled WGS sequence"/>
</dbReference>
<feature type="non-terminal residue" evidence="2">
    <location>
        <position position="1"/>
    </location>
</feature>
<dbReference type="PANTHER" id="PTHR15838">
    <property type="entry name" value="NUCLEOLAR PROTEIN OF 40 KDA"/>
    <property type="match status" value="1"/>
</dbReference>
<sequence>GLRAFIPKAELVNRVSNFTDLKESVGRRIYVLITRMNQETNDLILSEKDSWEMMNLQEGALLKGTVIKIFPYGAQIRIGDSNRSGLLHVSNITRGKVGSVSDALAVDEEVKVLVMKSIFPGKISLSISELESEAGLFLSNKQRVFMEAEEMAKKYRQRVSTLQAPRKVESLLPDDDNLPFGPEEKAFANSEWFKFERETV</sequence>
<proteinExistence type="predicted"/>
<protein>
    <recommendedName>
        <fullName evidence="1">S1 motif domain-containing protein</fullName>
    </recommendedName>
</protein>
<dbReference type="SUPFAM" id="SSF50249">
    <property type="entry name" value="Nucleic acid-binding proteins"/>
    <property type="match status" value="1"/>
</dbReference>
<dbReference type="EMBL" id="AUSU01003641">
    <property type="protein sequence ID" value="EPS66517.1"/>
    <property type="molecule type" value="Genomic_DNA"/>
</dbReference>
<dbReference type="InterPro" id="IPR003029">
    <property type="entry name" value="S1_domain"/>
</dbReference>
<dbReference type="AlphaFoldDB" id="S8E2L9"/>
<dbReference type="PANTHER" id="PTHR15838:SF3">
    <property type="entry name" value="PROTEIN PIGMENT DEFECTIVE 338, CHLOROPLASTIC"/>
    <property type="match status" value="1"/>
</dbReference>
<feature type="domain" description="S1 motif" evidence="1">
    <location>
        <begin position="1"/>
        <end position="48"/>
    </location>
</feature>
<gene>
    <name evidence="2" type="ORF">M569_08259</name>
</gene>
<dbReference type="GO" id="GO:0043489">
    <property type="term" value="P:RNA stabilization"/>
    <property type="evidence" value="ECO:0007669"/>
    <property type="project" value="TreeGrafter"/>
</dbReference>
<dbReference type="Gene3D" id="2.40.50.140">
    <property type="entry name" value="Nucleic acid-binding proteins"/>
    <property type="match status" value="1"/>
</dbReference>
<dbReference type="PROSITE" id="PS50126">
    <property type="entry name" value="S1"/>
    <property type="match status" value="2"/>
</dbReference>
<dbReference type="Pfam" id="PF00575">
    <property type="entry name" value="S1"/>
    <property type="match status" value="1"/>
</dbReference>
<reference evidence="2 3" key="1">
    <citation type="journal article" date="2013" name="BMC Genomics">
        <title>The miniature genome of a carnivorous plant Genlisea aurea contains a low number of genes and short non-coding sequences.</title>
        <authorList>
            <person name="Leushkin E.V."/>
            <person name="Sutormin R.A."/>
            <person name="Nabieva E.R."/>
            <person name="Penin A.A."/>
            <person name="Kondrashov A.S."/>
            <person name="Logacheva M.D."/>
        </authorList>
    </citation>
    <scope>NUCLEOTIDE SEQUENCE [LARGE SCALE GENOMIC DNA]</scope>
</reference>
<dbReference type="GO" id="GO:0003723">
    <property type="term" value="F:RNA binding"/>
    <property type="evidence" value="ECO:0007669"/>
    <property type="project" value="TreeGrafter"/>
</dbReference>
<accession>S8E2L9</accession>
<feature type="domain" description="S1 motif" evidence="1">
    <location>
        <begin position="59"/>
        <end position="128"/>
    </location>
</feature>
<keyword evidence="3" id="KW-1185">Reference proteome</keyword>
<comment type="caution">
    <text evidence="2">The sequence shown here is derived from an EMBL/GenBank/DDBJ whole genome shotgun (WGS) entry which is preliminary data.</text>
</comment>
<dbReference type="OrthoDB" id="1918363at2759"/>
<dbReference type="SMART" id="SM00316">
    <property type="entry name" value="S1"/>
    <property type="match status" value="1"/>
</dbReference>
<evidence type="ECO:0000259" key="1">
    <source>
        <dbReference type="PROSITE" id="PS50126"/>
    </source>
</evidence>